<evidence type="ECO:0000313" key="1">
    <source>
        <dbReference type="EMBL" id="KAJ0025043.1"/>
    </source>
</evidence>
<accession>A0ACC0XWA5</accession>
<proteinExistence type="predicted"/>
<gene>
    <name evidence="1" type="ORF">Pint_08894</name>
</gene>
<dbReference type="EMBL" id="CM047745">
    <property type="protein sequence ID" value="KAJ0025043.1"/>
    <property type="molecule type" value="Genomic_DNA"/>
</dbReference>
<name>A0ACC0XWA5_9ROSI</name>
<keyword evidence="2" id="KW-1185">Reference proteome</keyword>
<comment type="caution">
    <text evidence="1">The sequence shown here is derived from an EMBL/GenBank/DDBJ whole genome shotgun (WGS) entry which is preliminary data.</text>
</comment>
<protein>
    <submittedName>
        <fullName evidence="1">Uncharacterized protein</fullName>
    </submittedName>
</protein>
<dbReference type="Proteomes" id="UP001163603">
    <property type="component" value="Chromosome 10"/>
</dbReference>
<organism evidence="1 2">
    <name type="scientific">Pistacia integerrima</name>
    <dbReference type="NCBI Taxonomy" id="434235"/>
    <lineage>
        <taxon>Eukaryota</taxon>
        <taxon>Viridiplantae</taxon>
        <taxon>Streptophyta</taxon>
        <taxon>Embryophyta</taxon>
        <taxon>Tracheophyta</taxon>
        <taxon>Spermatophyta</taxon>
        <taxon>Magnoliopsida</taxon>
        <taxon>eudicotyledons</taxon>
        <taxon>Gunneridae</taxon>
        <taxon>Pentapetalae</taxon>
        <taxon>rosids</taxon>
        <taxon>malvids</taxon>
        <taxon>Sapindales</taxon>
        <taxon>Anacardiaceae</taxon>
        <taxon>Pistacia</taxon>
    </lineage>
</organism>
<sequence>MRCRLMKPMLQYKFFGEKATGKAYLILIYCSIWFFYGLKLQLPKDSSIT</sequence>
<evidence type="ECO:0000313" key="2">
    <source>
        <dbReference type="Proteomes" id="UP001163603"/>
    </source>
</evidence>
<reference evidence="2" key="1">
    <citation type="journal article" date="2023" name="G3 (Bethesda)">
        <title>Genome assembly and association tests identify interacting loci associated with vigor, precocity, and sex in interspecific pistachio rootstocks.</title>
        <authorList>
            <person name="Palmer W."/>
            <person name="Jacygrad E."/>
            <person name="Sagayaradj S."/>
            <person name="Cavanaugh K."/>
            <person name="Han R."/>
            <person name="Bertier L."/>
            <person name="Beede B."/>
            <person name="Kafkas S."/>
            <person name="Golino D."/>
            <person name="Preece J."/>
            <person name="Michelmore R."/>
        </authorList>
    </citation>
    <scope>NUCLEOTIDE SEQUENCE [LARGE SCALE GENOMIC DNA]</scope>
</reference>